<dbReference type="Gene3D" id="3.80.10.10">
    <property type="entry name" value="Ribonuclease Inhibitor"/>
    <property type="match status" value="1"/>
</dbReference>
<dbReference type="Proteomes" id="UP000620124">
    <property type="component" value="Unassembled WGS sequence"/>
</dbReference>
<proteinExistence type="predicted"/>
<dbReference type="SUPFAM" id="SSF52047">
    <property type="entry name" value="RNI-like"/>
    <property type="match status" value="1"/>
</dbReference>
<evidence type="ECO:0000313" key="1">
    <source>
        <dbReference type="EMBL" id="KAF7365407.1"/>
    </source>
</evidence>
<protein>
    <recommendedName>
        <fullName evidence="3">F-box domain-containing protein</fullName>
    </recommendedName>
</protein>
<organism evidence="1 2">
    <name type="scientific">Mycena venus</name>
    <dbReference type="NCBI Taxonomy" id="2733690"/>
    <lineage>
        <taxon>Eukaryota</taxon>
        <taxon>Fungi</taxon>
        <taxon>Dikarya</taxon>
        <taxon>Basidiomycota</taxon>
        <taxon>Agaricomycotina</taxon>
        <taxon>Agaricomycetes</taxon>
        <taxon>Agaricomycetidae</taxon>
        <taxon>Agaricales</taxon>
        <taxon>Marasmiineae</taxon>
        <taxon>Mycenaceae</taxon>
        <taxon>Mycena</taxon>
    </lineage>
</organism>
<name>A0A8H6YV11_9AGAR</name>
<evidence type="ECO:0008006" key="3">
    <source>
        <dbReference type="Google" id="ProtNLM"/>
    </source>
</evidence>
<reference evidence="1" key="1">
    <citation type="submission" date="2020-05" db="EMBL/GenBank/DDBJ databases">
        <title>Mycena genomes resolve the evolution of fungal bioluminescence.</title>
        <authorList>
            <person name="Tsai I.J."/>
        </authorList>
    </citation>
    <scope>NUCLEOTIDE SEQUENCE</scope>
    <source>
        <strain evidence="1">CCC161011</strain>
    </source>
</reference>
<dbReference type="AlphaFoldDB" id="A0A8H6YV11"/>
<comment type="caution">
    <text evidence="1">The sequence shown here is derived from an EMBL/GenBank/DDBJ whole genome shotgun (WGS) entry which is preliminary data.</text>
</comment>
<dbReference type="OrthoDB" id="2938304at2759"/>
<dbReference type="InterPro" id="IPR032675">
    <property type="entry name" value="LRR_dom_sf"/>
</dbReference>
<accession>A0A8H6YV11</accession>
<keyword evidence="2" id="KW-1185">Reference proteome</keyword>
<evidence type="ECO:0000313" key="2">
    <source>
        <dbReference type="Proteomes" id="UP000620124"/>
    </source>
</evidence>
<gene>
    <name evidence="1" type="ORF">MVEN_00413200</name>
</gene>
<sequence>MNVPMSRLDITLILEQLLTISSRWRSLRISFSVPPEFMKRLAEYAMDNLEEVDFYVHHSYNLPTTLSFGPAPRLRKVSLGQDMHVCMPWSQLTDLDIHPHSPQVALDTLAQCNNLVTASVHTAAWAHPPQSTEFTLKHLRTLSLTFLDDNGQHFMPLLDHLSAPALEHLHLTLESNIIWMEAQFTDFQLRSPNITRLEMEDVDLTSTDLRAVLSNTPSLTHLKLTYCPRSIDDTLFHTLLYQDGATPLVPRLHTLFLDLMSSTRIVFSEDVLASMIASRWWKDTEPESSSRRAVARWTSVELRREQWDFSRYFMGVVQSSGVKALTCM</sequence>
<dbReference type="EMBL" id="JACAZI010000003">
    <property type="protein sequence ID" value="KAF7365407.1"/>
    <property type="molecule type" value="Genomic_DNA"/>
</dbReference>